<sequence length="750" mass="83097">MIPLVFVALAVVSSASAAHVSPVGKVISMLARLQEQVVAEGKEEAAAYDKFACFTRDAVVKTHNEMTRGSKRSSLLGTEISGLQSEIDALAGEISGLANDIAAKERHIEELNSNRTAQKAEFDQMHSDMKKALVALKSAIHAVKTSLSNLPAGQSYLAIRRALDPLKEALVVVGSTPTDALRLLDVVDDPEIDHLAHPHQGQANAYEHHSDTVLSKLDELHDQFRENLKQLENDEFQHRAAYEMALQVANQEIKAKTDLKEEKQEISDSKSTKMGELDAEKTKVDEEYKKDKAYMDELKAAAESAAQEWDTRSKTRADELAALKQGIQILKGSTSVMNKSLMSRHVSRFTLPSYRSVSFPLTRRRYAHAPATSLLQAAFPHHTHRYQPTHERPDPRADAARDRVVNLLRSKGEHLRSPVLRMLASQISEDPFDKVRQLIEDLISKLQAEELTEMGHKEWCDKEMKAATEQRDAQQADKERLEGEIETLQSDISSSKDTIATLTQEIADLNKQRNEAMQLRETERQQNEAAKTEAEESRDAVDQALTIIQDFYNGAQTPASEQSFTQLRIRHAKLRSAAYRARHRQAPLPEGPFSGPYQGRQGKVGGIIGLLETIRDDFAQSATDIAQAETDALATYNQLKDTLDGDISSKESDKSSEASLLEGKEGDLVTKQNEHRTAVDLLQQAIDKLEHLQPACVSTGTTYAEAKASSKAEIDALKEALSILENTSFTAIQTGSSRTTLLRSRMPAIA</sequence>
<feature type="region of interest" description="Disordered" evidence="2">
    <location>
        <begin position="518"/>
        <end position="538"/>
    </location>
</feature>
<dbReference type="PhylomeDB" id="A0A0G4EKV0"/>
<dbReference type="InParanoid" id="A0A0G4EKV0"/>
<dbReference type="EMBL" id="CDMY01000256">
    <property type="protein sequence ID" value="CEL97796.1"/>
    <property type="molecule type" value="Genomic_DNA"/>
</dbReference>
<dbReference type="VEuPathDB" id="CryptoDB:Vbra_7717"/>
<keyword evidence="5" id="KW-1185">Reference proteome</keyword>
<gene>
    <name evidence="4" type="ORF">Vbra_7717</name>
</gene>
<accession>A0A0G4EKV0</accession>
<dbReference type="Proteomes" id="UP000041254">
    <property type="component" value="Unassembled WGS sequence"/>
</dbReference>
<evidence type="ECO:0000313" key="5">
    <source>
        <dbReference type="Proteomes" id="UP000041254"/>
    </source>
</evidence>
<dbReference type="AlphaFoldDB" id="A0A0G4EKV0"/>
<evidence type="ECO:0000256" key="2">
    <source>
        <dbReference type="SAM" id="MobiDB-lite"/>
    </source>
</evidence>
<proteinExistence type="predicted"/>
<dbReference type="GO" id="GO:0000785">
    <property type="term" value="C:chromatin"/>
    <property type="evidence" value="ECO:0007669"/>
    <property type="project" value="TreeGrafter"/>
</dbReference>
<feature type="coiled-coil region" evidence="1">
    <location>
        <begin position="94"/>
        <end position="121"/>
    </location>
</feature>
<evidence type="ECO:0000313" key="4">
    <source>
        <dbReference type="EMBL" id="CEL97796.1"/>
    </source>
</evidence>
<feature type="coiled-coil region" evidence="1">
    <location>
        <begin position="214"/>
        <end position="266"/>
    </location>
</feature>
<reference evidence="4 5" key="1">
    <citation type="submission" date="2014-11" db="EMBL/GenBank/DDBJ databases">
        <authorList>
            <person name="Zhu J."/>
            <person name="Qi W."/>
            <person name="Song R."/>
        </authorList>
    </citation>
    <scope>NUCLEOTIDE SEQUENCE [LARGE SCALE GENOMIC DNA]</scope>
</reference>
<dbReference type="PANTHER" id="PTHR43941:SF1">
    <property type="entry name" value="STRUCTURAL MAINTENANCE OF CHROMOSOMES PROTEIN 2"/>
    <property type="match status" value="1"/>
</dbReference>
<dbReference type="GO" id="GO:0000796">
    <property type="term" value="C:condensin complex"/>
    <property type="evidence" value="ECO:0007669"/>
    <property type="project" value="TreeGrafter"/>
</dbReference>
<keyword evidence="3" id="KW-0732">Signal</keyword>
<protein>
    <submittedName>
        <fullName evidence="4">Uncharacterized protein</fullName>
    </submittedName>
</protein>
<organism evidence="4 5">
    <name type="scientific">Vitrella brassicaformis (strain CCMP3155)</name>
    <dbReference type="NCBI Taxonomy" id="1169540"/>
    <lineage>
        <taxon>Eukaryota</taxon>
        <taxon>Sar</taxon>
        <taxon>Alveolata</taxon>
        <taxon>Colpodellida</taxon>
        <taxon>Vitrellaceae</taxon>
        <taxon>Vitrella</taxon>
    </lineage>
</organism>
<dbReference type="GO" id="GO:0007076">
    <property type="term" value="P:mitotic chromosome condensation"/>
    <property type="evidence" value="ECO:0007669"/>
    <property type="project" value="TreeGrafter"/>
</dbReference>
<dbReference type="GO" id="GO:0003682">
    <property type="term" value="F:chromatin binding"/>
    <property type="evidence" value="ECO:0007669"/>
    <property type="project" value="TreeGrafter"/>
</dbReference>
<evidence type="ECO:0000256" key="3">
    <source>
        <dbReference type="SAM" id="SignalP"/>
    </source>
</evidence>
<evidence type="ECO:0000256" key="1">
    <source>
        <dbReference type="SAM" id="Coils"/>
    </source>
</evidence>
<feature type="region of interest" description="Disordered" evidence="2">
    <location>
        <begin position="644"/>
        <end position="672"/>
    </location>
</feature>
<dbReference type="PANTHER" id="PTHR43941">
    <property type="entry name" value="STRUCTURAL MAINTENANCE OF CHROMOSOMES PROTEIN 2"/>
    <property type="match status" value="1"/>
</dbReference>
<dbReference type="Gene3D" id="1.10.287.1490">
    <property type="match status" value="2"/>
</dbReference>
<feature type="chain" id="PRO_5005187788" evidence="3">
    <location>
        <begin position="18"/>
        <end position="750"/>
    </location>
</feature>
<feature type="signal peptide" evidence="3">
    <location>
        <begin position="1"/>
        <end position="17"/>
    </location>
</feature>
<name>A0A0G4EKV0_VITBC</name>
<keyword evidence="1" id="KW-0175">Coiled coil</keyword>
<dbReference type="GO" id="GO:0000793">
    <property type="term" value="C:condensed chromosome"/>
    <property type="evidence" value="ECO:0007669"/>
    <property type="project" value="TreeGrafter"/>
</dbReference>